<dbReference type="AlphaFoldDB" id="A0A3A3ZFH3"/>
<evidence type="ECO:0008006" key="4">
    <source>
        <dbReference type="Google" id="ProtNLM"/>
    </source>
</evidence>
<gene>
    <name evidence="2" type="ORF">D5H78_16010</name>
</gene>
<comment type="caution">
    <text evidence="2">The sequence shown here is derived from an EMBL/GenBank/DDBJ whole genome shotgun (WGS) entry which is preliminary data.</text>
</comment>
<protein>
    <recommendedName>
        <fullName evidence="4">DUF5872 domain-containing protein</fullName>
    </recommendedName>
</protein>
<feature type="compositionally biased region" description="Basic and acidic residues" evidence="1">
    <location>
        <begin position="46"/>
        <end position="79"/>
    </location>
</feature>
<feature type="compositionally biased region" description="Basic and acidic residues" evidence="1">
    <location>
        <begin position="89"/>
        <end position="108"/>
    </location>
</feature>
<dbReference type="Proteomes" id="UP000265614">
    <property type="component" value="Unassembled WGS sequence"/>
</dbReference>
<feature type="region of interest" description="Disordered" evidence="1">
    <location>
        <begin position="1"/>
        <end position="20"/>
    </location>
</feature>
<name>A0A3A3ZFH3_9ACTN</name>
<evidence type="ECO:0000313" key="2">
    <source>
        <dbReference type="EMBL" id="RJK93887.1"/>
    </source>
</evidence>
<keyword evidence="3" id="KW-1185">Reference proteome</keyword>
<accession>A0A3A3ZFH3</accession>
<evidence type="ECO:0000313" key="3">
    <source>
        <dbReference type="Proteomes" id="UP000265614"/>
    </source>
</evidence>
<feature type="region of interest" description="Disordered" evidence="1">
    <location>
        <begin position="35"/>
        <end position="134"/>
    </location>
</feature>
<evidence type="ECO:0000256" key="1">
    <source>
        <dbReference type="SAM" id="MobiDB-lite"/>
    </source>
</evidence>
<dbReference type="EMBL" id="QZEZ01000008">
    <property type="protein sequence ID" value="RJK93887.1"/>
    <property type="molecule type" value="Genomic_DNA"/>
</dbReference>
<sequence length="178" mass="20156">MRERLKAEITAGGKGGRAGQWSARKAQLLVQRYEAAGGGYTGPPRESQRHLEQWGDEHWRTEDDAERARTDDGGTKRYLPDAAWEELSPEQRESTERAKQEGTREGHQHVANPPAARRAARRARHDSAPWEGYDEQTVAQVRQALADLDQRALTHVRDYEQAHKARSTLLTAVDRRLG</sequence>
<organism evidence="2 3">
    <name type="scientific">Vallicoccus soli</name>
    <dbReference type="NCBI Taxonomy" id="2339232"/>
    <lineage>
        <taxon>Bacteria</taxon>
        <taxon>Bacillati</taxon>
        <taxon>Actinomycetota</taxon>
        <taxon>Actinomycetes</taxon>
        <taxon>Motilibacterales</taxon>
        <taxon>Vallicoccaceae</taxon>
        <taxon>Vallicoccus</taxon>
    </lineage>
</organism>
<proteinExistence type="predicted"/>
<dbReference type="OrthoDB" id="791686at2"/>
<reference evidence="2 3" key="1">
    <citation type="submission" date="2018-09" db="EMBL/GenBank/DDBJ databases">
        <title>YIM 75000 draft genome.</title>
        <authorList>
            <person name="Tang S."/>
            <person name="Feng Y."/>
        </authorList>
    </citation>
    <scope>NUCLEOTIDE SEQUENCE [LARGE SCALE GENOMIC DNA]</scope>
    <source>
        <strain evidence="2 3">YIM 75000</strain>
    </source>
</reference>